<keyword evidence="2" id="KW-0732">Signal</keyword>
<protein>
    <recommendedName>
        <fullName evidence="5">Secreted protein</fullName>
    </recommendedName>
</protein>
<sequence>MTRSYKIWIIAAIAAMIATCTAFPQEGNKELELTVRSEDQPATAPSLPRICSTIVGAFPNTTPALMRTSDSTDSPDNQTTTGK</sequence>
<keyword evidence="4" id="KW-1185">Reference proteome</keyword>
<feature type="signal peptide" evidence="2">
    <location>
        <begin position="1"/>
        <end position="22"/>
    </location>
</feature>
<feature type="chain" id="PRO_5035279780" description="Secreted protein" evidence="2">
    <location>
        <begin position="23"/>
        <end position="83"/>
    </location>
</feature>
<feature type="region of interest" description="Disordered" evidence="1">
    <location>
        <begin position="61"/>
        <end position="83"/>
    </location>
</feature>
<proteinExistence type="predicted"/>
<gene>
    <name evidence="3" type="ORF">AFUS01_LOCUS43704</name>
</gene>
<evidence type="ECO:0000256" key="2">
    <source>
        <dbReference type="SAM" id="SignalP"/>
    </source>
</evidence>
<name>A0A8J2LJC6_9HEXA</name>
<evidence type="ECO:0000313" key="4">
    <source>
        <dbReference type="Proteomes" id="UP000708208"/>
    </source>
</evidence>
<reference evidence="3" key="1">
    <citation type="submission" date="2021-06" db="EMBL/GenBank/DDBJ databases">
        <authorList>
            <person name="Hodson N. C."/>
            <person name="Mongue J. A."/>
            <person name="Jaron S. K."/>
        </authorList>
    </citation>
    <scope>NUCLEOTIDE SEQUENCE</scope>
</reference>
<organism evidence="3 4">
    <name type="scientific">Allacma fusca</name>
    <dbReference type="NCBI Taxonomy" id="39272"/>
    <lineage>
        <taxon>Eukaryota</taxon>
        <taxon>Metazoa</taxon>
        <taxon>Ecdysozoa</taxon>
        <taxon>Arthropoda</taxon>
        <taxon>Hexapoda</taxon>
        <taxon>Collembola</taxon>
        <taxon>Symphypleona</taxon>
        <taxon>Sminthuridae</taxon>
        <taxon>Allacma</taxon>
    </lineage>
</organism>
<accession>A0A8J2LJC6</accession>
<evidence type="ECO:0000256" key="1">
    <source>
        <dbReference type="SAM" id="MobiDB-lite"/>
    </source>
</evidence>
<dbReference type="Proteomes" id="UP000708208">
    <property type="component" value="Unassembled WGS sequence"/>
</dbReference>
<dbReference type="AlphaFoldDB" id="A0A8J2LJC6"/>
<dbReference type="EMBL" id="CAJVCH010570144">
    <property type="protein sequence ID" value="CAG7834174.1"/>
    <property type="molecule type" value="Genomic_DNA"/>
</dbReference>
<comment type="caution">
    <text evidence="3">The sequence shown here is derived from an EMBL/GenBank/DDBJ whole genome shotgun (WGS) entry which is preliminary data.</text>
</comment>
<evidence type="ECO:0008006" key="5">
    <source>
        <dbReference type="Google" id="ProtNLM"/>
    </source>
</evidence>
<evidence type="ECO:0000313" key="3">
    <source>
        <dbReference type="EMBL" id="CAG7834174.1"/>
    </source>
</evidence>